<evidence type="ECO:0000313" key="2">
    <source>
        <dbReference type="Proteomes" id="UP001153292"/>
    </source>
</evidence>
<dbReference type="EMBL" id="OU963894">
    <property type="protein sequence ID" value="CAH0397615.1"/>
    <property type="molecule type" value="Genomic_DNA"/>
</dbReference>
<protein>
    <submittedName>
        <fullName evidence="1">Uncharacterized protein</fullName>
    </submittedName>
</protein>
<keyword evidence="2" id="KW-1185">Reference proteome</keyword>
<sequence length="413" mass="47314">MTSTNITAACSRVSIISHSSDPSTNQVRPQSIETGSVRNNYESTLYEDYESIQTSEDSDASSNNLKKTETEYEKNLIFRNNLRQWAINKNISLEALRELIVVVNQRLPGVLPVDPRTLLQTKRNVVIKKIEGGEYWHKGLIEPLKDIIFFLWLEIPESIQLNLNFDGLPIYNSSKKEFWPILCNIYEKPEIEPLVVGIYYGSGKPKILSQYLEDFVAETESLGRFGVATVIRVCNFNSRHGCLKCTTVGEYSHQYHTVVFPNSRCPKRTNEEFRNNKYRDHLKSDTPLLKLPIDMIEDFPISDSLHLIDLGVMKRLLVGWHDGNFKNLTTKWRADDTLKVTQFLLTSKRLTESDWNVKSKLNKAKNETIQYPVINTDSKNRKIIDFESCAGQRGAAAALFDVVHTFCIECNAH</sequence>
<organism evidence="1 2">
    <name type="scientific">Chilo suppressalis</name>
    <name type="common">Asiatic rice borer moth</name>
    <dbReference type="NCBI Taxonomy" id="168631"/>
    <lineage>
        <taxon>Eukaryota</taxon>
        <taxon>Metazoa</taxon>
        <taxon>Ecdysozoa</taxon>
        <taxon>Arthropoda</taxon>
        <taxon>Hexapoda</taxon>
        <taxon>Insecta</taxon>
        <taxon>Pterygota</taxon>
        <taxon>Neoptera</taxon>
        <taxon>Endopterygota</taxon>
        <taxon>Lepidoptera</taxon>
        <taxon>Glossata</taxon>
        <taxon>Ditrysia</taxon>
        <taxon>Pyraloidea</taxon>
        <taxon>Crambidae</taxon>
        <taxon>Crambinae</taxon>
        <taxon>Chilo</taxon>
    </lineage>
</organism>
<reference evidence="1" key="1">
    <citation type="submission" date="2021-12" db="EMBL/GenBank/DDBJ databases">
        <authorList>
            <person name="King R."/>
        </authorList>
    </citation>
    <scope>NUCLEOTIDE SEQUENCE</scope>
</reference>
<gene>
    <name evidence="1" type="ORF">CHILSU_LOCUS689</name>
</gene>
<accession>A0ABN8AXU9</accession>
<dbReference type="Proteomes" id="UP001153292">
    <property type="component" value="Chromosome 1"/>
</dbReference>
<dbReference type="PANTHER" id="PTHR33053">
    <property type="entry name" value="PROTEIN, PUTATIVE-RELATED"/>
    <property type="match status" value="1"/>
</dbReference>
<name>A0ABN8AXU9_CHISP</name>
<dbReference type="PANTHER" id="PTHR33053:SF9">
    <property type="entry name" value="AGAP000105-PA"/>
    <property type="match status" value="1"/>
</dbReference>
<evidence type="ECO:0000313" key="1">
    <source>
        <dbReference type="EMBL" id="CAH0397615.1"/>
    </source>
</evidence>
<proteinExistence type="predicted"/>